<keyword evidence="2" id="KW-1185">Reference proteome</keyword>
<sequence length="159" mass="18109">MGMEELVLGDGDWEGLRECLLIEYALDRGRREFVIVGDYWGERTSGRRSFIRLVFEGVEDFKREPGVSSGARAYWGEYWLRGAPGGVVIQSFETLSEEGRMRASLWFGPSFGGCSFLYGGVRASVRSARVEMRGTDWEYRDIEDNEVLDFYAPFGKALM</sequence>
<gene>
    <name evidence="1" type="ordered locus">STAUR_0925</name>
</gene>
<name>E3FC06_STIAD</name>
<reference evidence="1 2" key="1">
    <citation type="journal article" date="2011" name="Mol. Biol. Evol.">
        <title>Comparative genomic analysis of fruiting body formation in Myxococcales.</title>
        <authorList>
            <person name="Huntley S."/>
            <person name="Hamann N."/>
            <person name="Wegener-Feldbrugge S."/>
            <person name="Treuner-Lange A."/>
            <person name="Kube M."/>
            <person name="Reinhardt R."/>
            <person name="Klages S."/>
            <person name="Muller R."/>
            <person name="Ronning C.M."/>
            <person name="Nierman W.C."/>
            <person name="Sogaard-Andersen L."/>
        </authorList>
    </citation>
    <scope>NUCLEOTIDE SEQUENCE [LARGE SCALE GENOMIC DNA]</scope>
    <source>
        <strain evidence="1 2">DW4/3-1</strain>
    </source>
</reference>
<evidence type="ECO:0000313" key="1">
    <source>
        <dbReference type="EMBL" id="ADO68729.1"/>
    </source>
</evidence>
<dbReference type="Proteomes" id="UP000001351">
    <property type="component" value="Chromosome"/>
</dbReference>
<organism evidence="1 2">
    <name type="scientific">Stigmatella aurantiaca (strain DW4/3-1)</name>
    <dbReference type="NCBI Taxonomy" id="378806"/>
    <lineage>
        <taxon>Bacteria</taxon>
        <taxon>Pseudomonadati</taxon>
        <taxon>Myxococcota</taxon>
        <taxon>Myxococcia</taxon>
        <taxon>Myxococcales</taxon>
        <taxon>Cystobacterineae</taxon>
        <taxon>Archangiaceae</taxon>
        <taxon>Stigmatella</taxon>
    </lineage>
</organism>
<dbReference type="HOGENOM" id="CLU_1659678_0_0_7"/>
<protein>
    <submittedName>
        <fullName evidence="1">Uncharacterized protein</fullName>
    </submittedName>
</protein>
<accession>E3FC06</accession>
<evidence type="ECO:0000313" key="2">
    <source>
        <dbReference type="Proteomes" id="UP000001351"/>
    </source>
</evidence>
<dbReference type="KEGG" id="sur:STAUR_0925"/>
<dbReference type="AlphaFoldDB" id="E3FC06"/>
<dbReference type="STRING" id="378806.STAUR_0925"/>
<proteinExistence type="predicted"/>
<dbReference type="EMBL" id="CP002271">
    <property type="protein sequence ID" value="ADO68729.1"/>
    <property type="molecule type" value="Genomic_DNA"/>
</dbReference>